<reference evidence="1" key="2">
    <citation type="journal article" date="2015" name="Fish Shellfish Immunol.">
        <title>Early steps in the European eel (Anguilla anguilla)-Vibrio vulnificus interaction in the gills: Role of the RtxA13 toxin.</title>
        <authorList>
            <person name="Callol A."/>
            <person name="Pajuelo D."/>
            <person name="Ebbesson L."/>
            <person name="Teles M."/>
            <person name="MacKenzie S."/>
            <person name="Amaro C."/>
        </authorList>
    </citation>
    <scope>NUCLEOTIDE SEQUENCE</scope>
</reference>
<accession>A0A0E9WQ30</accession>
<evidence type="ECO:0000313" key="1">
    <source>
        <dbReference type="EMBL" id="JAH91685.1"/>
    </source>
</evidence>
<dbReference type="EMBL" id="GBXM01016892">
    <property type="protein sequence ID" value="JAH91685.1"/>
    <property type="molecule type" value="Transcribed_RNA"/>
</dbReference>
<organism evidence="1">
    <name type="scientific">Anguilla anguilla</name>
    <name type="common">European freshwater eel</name>
    <name type="synonym">Muraena anguilla</name>
    <dbReference type="NCBI Taxonomy" id="7936"/>
    <lineage>
        <taxon>Eukaryota</taxon>
        <taxon>Metazoa</taxon>
        <taxon>Chordata</taxon>
        <taxon>Craniata</taxon>
        <taxon>Vertebrata</taxon>
        <taxon>Euteleostomi</taxon>
        <taxon>Actinopterygii</taxon>
        <taxon>Neopterygii</taxon>
        <taxon>Teleostei</taxon>
        <taxon>Anguilliformes</taxon>
        <taxon>Anguillidae</taxon>
        <taxon>Anguilla</taxon>
    </lineage>
</organism>
<proteinExistence type="predicted"/>
<protein>
    <submittedName>
        <fullName evidence="1">Uncharacterized protein</fullName>
    </submittedName>
</protein>
<name>A0A0E9WQ30_ANGAN</name>
<reference evidence="1" key="1">
    <citation type="submission" date="2014-11" db="EMBL/GenBank/DDBJ databases">
        <authorList>
            <person name="Amaro Gonzalez C."/>
        </authorList>
    </citation>
    <scope>NUCLEOTIDE SEQUENCE</scope>
</reference>
<dbReference type="AlphaFoldDB" id="A0A0E9WQ30"/>
<sequence>MECFRQHTNSNHVYSEKSMLHRGWSQESDVNLKCKVCMQRLMYFSQ</sequence>